<sequence>MFVIVSLLLTSYDLIELQISKNGSIYVTGRLDRETVPAYLLTVIAEDMDGNGGDRALKSSAQVHITVNDVNDHAPVFKFPWGNTSVPEVSLSPLEPTGHRIIRLQARDADIGINSVVRFQIEGGNEEKYFHLHEKSGELFVTAPLPTQQKIRKRLRIRVQDGGFPPKSSQAELIIIIDPAQSVVSKRSSSQFGLTGEPVDHQIDRNAALTNTYIVVCIALAVCVSFILLVAAIFFMAKRHSDSTGQSTPLYCSQLCFLVPKKQPKNVPPKQVRGDIFNPMPDTFTTGLFSNCDYNLDSNSCSIDKSMQEQLTTTVGIPGSSYKQMAMNSLYDAPGQNSYGLLFAQADEMNMHSHNPYANSIDQCSQLGHSYISDPPETRSSVSSCLLSRNQTPLEWNAGRTNYEMQDVVVYSWCSNANEQHALPNTIPNSWAV</sequence>
<evidence type="ECO:0000256" key="7">
    <source>
        <dbReference type="ARBA" id="ARBA00023136"/>
    </source>
</evidence>
<evidence type="ECO:0000313" key="13">
    <source>
        <dbReference type="EMBL" id="JAP56361.1"/>
    </source>
</evidence>
<reference evidence="13" key="1">
    <citation type="submission" date="2016-01" db="EMBL/GenBank/DDBJ databases">
        <title>Reference transcriptome for the parasite Schistocephalus solidus: insights into the molecular evolution of parasitism.</title>
        <authorList>
            <person name="Hebert F.O."/>
            <person name="Grambauer S."/>
            <person name="Barber I."/>
            <person name="Landry C.R."/>
            <person name="Aubin-Horth N."/>
        </authorList>
    </citation>
    <scope>NUCLEOTIDE SEQUENCE</scope>
</reference>
<evidence type="ECO:0000256" key="2">
    <source>
        <dbReference type="ARBA" id="ARBA00022692"/>
    </source>
</evidence>
<dbReference type="SMART" id="SM00112">
    <property type="entry name" value="CA"/>
    <property type="match status" value="2"/>
</dbReference>
<keyword evidence="8" id="KW-0325">Glycoprotein</keyword>
<evidence type="ECO:0000256" key="11">
    <source>
        <dbReference type="SAM" id="SignalP"/>
    </source>
</evidence>
<protein>
    <submittedName>
        <fullName evidence="13">Cadherin-related tumor suppressor</fullName>
    </submittedName>
</protein>
<keyword evidence="4 9" id="KW-0106">Calcium</keyword>
<evidence type="ECO:0000256" key="4">
    <source>
        <dbReference type="ARBA" id="ARBA00022837"/>
    </source>
</evidence>
<dbReference type="EMBL" id="GEEE01006864">
    <property type="protein sequence ID" value="JAP56361.1"/>
    <property type="molecule type" value="Transcribed_RNA"/>
</dbReference>
<feature type="transmembrane region" description="Helical" evidence="10">
    <location>
        <begin position="213"/>
        <end position="237"/>
    </location>
</feature>
<evidence type="ECO:0000256" key="9">
    <source>
        <dbReference type="PROSITE-ProRule" id="PRU00043"/>
    </source>
</evidence>
<evidence type="ECO:0000256" key="5">
    <source>
        <dbReference type="ARBA" id="ARBA00022889"/>
    </source>
</evidence>
<dbReference type="InterPro" id="IPR015919">
    <property type="entry name" value="Cadherin-like_sf"/>
</dbReference>
<evidence type="ECO:0000256" key="10">
    <source>
        <dbReference type="SAM" id="Phobius"/>
    </source>
</evidence>
<feature type="domain" description="Cadherin" evidence="12">
    <location>
        <begin position="17"/>
        <end position="77"/>
    </location>
</feature>
<dbReference type="GO" id="GO:0007156">
    <property type="term" value="P:homophilic cell adhesion via plasma membrane adhesion molecules"/>
    <property type="evidence" value="ECO:0007669"/>
    <property type="project" value="InterPro"/>
</dbReference>
<dbReference type="AlphaFoldDB" id="A0A0X3PWY5"/>
<dbReference type="InterPro" id="IPR020894">
    <property type="entry name" value="Cadherin_CS"/>
</dbReference>
<dbReference type="Gene3D" id="2.60.40.60">
    <property type="entry name" value="Cadherins"/>
    <property type="match status" value="2"/>
</dbReference>
<dbReference type="Pfam" id="PF00028">
    <property type="entry name" value="Cadherin"/>
    <property type="match status" value="1"/>
</dbReference>
<keyword evidence="6 10" id="KW-1133">Transmembrane helix</keyword>
<evidence type="ECO:0000256" key="1">
    <source>
        <dbReference type="ARBA" id="ARBA00004370"/>
    </source>
</evidence>
<keyword evidence="5" id="KW-0130">Cell adhesion</keyword>
<feature type="signal peptide" evidence="11">
    <location>
        <begin position="1"/>
        <end position="17"/>
    </location>
</feature>
<dbReference type="PRINTS" id="PR00205">
    <property type="entry name" value="CADHERIN"/>
</dbReference>
<evidence type="ECO:0000256" key="8">
    <source>
        <dbReference type="ARBA" id="ARBA00023180"/>
    </source>
</evidence>
<dbReference type="CDD" id="cd11304">
    <property type="entry name" value="Cadherin_repeat"/>
    <property type="match status" value="2"/>
</dbReference>
<feature type="chain" id="PRO_5007051349" evidence="11">
    <location>
        <begin position="18"/>
        <end position="433"/>
    </location>
</feature>
<accession>A0A0X3PWY5</accession>
<dbReference type="InterPro" id="IPR002126">
    <property type="entry name" value="Cadherin-like_dom"/>
</dbReference>
<gene>
    <name evidence="13" type="primary">FAT</name>
    <name evidence="13" type="ORF">TR127017</name>
</gene>
<keyword evidence="2 10" id="KW-0812">Transmembrane</keyword>
<dbReference type="SUPFAM" id="SSF49313">
    <property type="entry name" value="Cadherin-like"/>
    <property type="match status" value="2"/>
</dbReference>
<evidence type="ECO:0000256" key="6">
    <source>
        <dbReference type="ARBA" id="ARBA00022989"/>
    </source>
</evidence>
<dbReference type="PANTHER" id="PTHR24026:SF126">
    <property type="entry name" value="PROTOCADHERIN FAT 4"/>
    <property type="match status" value="1"/>
</dbReference>
<dbReference type="GO" id="GO:0005886">
    <property type="term" value="C:plasma membrane"/>
    <property type="evidence" value="ECO:0007669"/>
    <property type="project" value="UniProtKB-SubCell"/>
</dbReference>
<comment type="subcellular location">
    <subcellularLocation>
        <location evidence="1">Membrane</location>
    </subcellularLocation>
</comment>
<evidence type="ECO:0000259" key="12">
    <source>
        <dbReference type="PROSITE" id="PS50268"/>
    </source>
</evidence>
<dbReference type="PROSITE" id="PS00232">
    <property type="entry name" value="CADHERIN_1"/>
    <property type="match status" value="1"/>
</dbReference>
<dbReference type="GO" id="GO:0005509">
    <property type="term" value="F:calcium ion binding"/>
    <property type="evidence" value="ECO:0007669"/>
    <property type="project" value="UniProtKB-UniRule"/>
</dbReference>
<proteinExistence type="predicted"/>
<feature type="domain" description="Cadherin" evidence="12">
    <location>
        <begin position="83"/>
        <end position="192"/>
    </location>
</feature>
<organism evidence="13">
    <name type="scientific">Schistocephalus solidus</name>
    <name type="common">Tapeworm</name>
    <dbReference type="NCBI Taxonomy" id="70667"/>
    <lineage>
        <taxon>Eukaryota</taxon>
        <taxon>Metazoa</taxon>
        <taxon>Spiralia</taxon>
        <taxon>Lophotrochozoa</taxon>
        <taxon>Platyhelminthes</taxon>
        <taxon>Cestoda</taxon>
        <taxon>Eucestoda</taxon>
        <taxon>Diphyllobothriidea</taxon>
        <taxon>Diphyllobothriidae</taxon>
        <taxon>Schistocephalus</taxon>
    </lineage>
</organism>
<keyword evidence="3" id="KW-0677">Repeat</keyword>
<name>A0A0X3PWY5_SCHSO</name>
<dbReference type="PROSITE" id="PS50268">
    <property type="entry name" value="CADHERIN_2"/>
    <property type="match status" value="2"/>
</dbReference>
<keyword evidence="11" id="KW-0732">Signal</keyword>
<evidence type="ECO:0000256" key="3">
    <source>
        <dbReference type="ARBA" id="ARBA00022737"/>
    </source>
</evidence>
<dbReference type="PANTHER" id="PTHR24026">
    <property type="entry name" value="FAT ATYPICAL CADHERIN-RELATED"/>
    <property type="match status" value="1"/>
</dbReference>
<keyword evidence="7 10" id="KW-0472">Membrane</keyword>
<dbReference type="FunFam" id="2.60.40.60:FF:000116">
    <property type="entry name" value="Dachsous cadherin-related 2"/>
    <property type="match status" value="1"/>
</dbReference>